<dbReference type="InterPro" id="IPR016181">
    <property type="entry name" value="Acyl_CoA_acyltransferase"/>
</dbReference>
<feature type="domain" description="N-acetyltransferase" evidence="4">
    <location>
        <begin position="14"/>
        <end position="202"/>
    </location>
</feature>
<comment type="similarity">
    <text evidence="1">Belongs to the acetyltransferase family. GNAT subfamily.</text>
</comment>
<gene>
    <name evidence="5" type="ORF">BDV27DRAFT_132762</name>
</gene>
<evidence type="ECO:0000313" key="6">
    <source>
        <dbReference type="Proteomes" id="UP000326268"/>
    </source>
</evidence>
<dbReference type="OrthoDB" id="5043642at2759"/>
<evidence type="ECO:0000256" key="3">
    <source>
        <dbReference type="ARBA" id="ARBA00023315"/>
    </source>
</evidence>
<keyword evidence="3" id="KW-0012">Acyltransferase</keyword>
<keyword evidence="2" id="KW-0808">Transferase</keyword>
<dbReference type="GO" id="GO:0008080">
    <property type="term" value="F:N-acetyltransferase activity"/>
    <property type="evidence" value="ECO:0007669"/>
    <property type="project" value="InterPro"/>
</dbReference>
<dbReference type="Pfam" id="PF13302">
    <property type="entry name" value="Acetyltransf_3"/>
    <property type="match status" value="1"/>
</dbReference>
<dbReference type="PANTHER" id="PTHR13256">
    <property type="entry name" value="N-ACETYLTRANSFERASE 9"/>
    <property type="match status" value="1"/>
</dbReference>
<protein>
    <submittedName>
        <fullName evidence="5">GNAT domain-containing protein</fullName>
    </submittedName>
</protein>
<accession>A0A5N6ZVL3</accession>
<dbReference type="GeneID" id="43652398"/>
<dbReference type="Gene3D" id="3.40.630.30">
    <property type="match status" value="1"/>
</dbReference>
<evidence type="ECO:0000313" key="5">
    <source>
        <dbReference type="EMBL" id="KAE8361597.1"/>
    </source>
</evidence>
<dbReference type="InterPro" id="IPR000182">
    <property type="entry name" value="GNAT_dom"/>
</dbReference>
<organism evidence="5 6">
    <name type="scientific">Aspergillus caelatus</name>
    <dbReference type="NCBI Taxonomy" id="61420"/>
    <lineage>
        <taxon>Eukaryota</taxon>
        <taxon>Fungi</taxon>
        <taxon>Dikarya</taxon>
        <taxon>Ascomycota</taxon>
        <taxon>Pezizomycotina</taxon>
        <taxon>Eurotiomycetes</taxon>
        <taxon>Eurotiomycetidae</taxon>
        <taxon>Eurotiales</taxon>
        <taxon>Aspergillaceae</taxon>
        <taxon>Aspergillus</taxon>
        <taxon>Aspergillus subgen. Circumdati</taxon>
    </lineage>
</organism>
<name>A0A5N6ZVL3_9EURO</name>
<dbReference type="Proteomes" id="UP000326268">
    <property type="component" value="Unassembled WGS sequence"/>
</dbReference>
<feature type="non-terminal residue" evidence="5">
    <location>
        <position position="249"/>
    </location>
</feature>
<evidence type="ECO:0000256" key="1">
    <source>
        <dbReference type="ARBA" id="ARBA00009342"/>
    </source>
</evidence>
<evidence type="ECO:0000256" key="2">
    <source>
        <dbReference type="ARBA" id="ARBA00022679"/>
    </source>
</evidence>
<dbReference type="AlphaFoldDB" id="A0A5N6ZVL3"/>
<keyword evidence="6" id="KW-1185">Reference proteome</keyword>
<reference evidence="5 6" key="1">
    <citation type="submission" date="2019-04" db="EMBL/GenBank/DDBJ databases">
        <title>Friends and foes A comparative genomics studyof 23 Aspergillus species from section Flavi.</title>
        <authorList>
            <consortium name="DOE Joint Genome Institute"/>
            <person name="Kjaerbolling I."/>
            <person name="Vesth T."/>
            <person name="Frisvad J.C."/>
            <person name="Nybo J.L."/>
            <person name="Theobald S."/>
            <person name="Kildgaard S."/>
            <person name="Isbrandt T."/>
            <person name="Kuo A."/>
            <person name="Sato A."/>
            <person name="Lyhne E.K."/>
            <person name="Kogle M.E."/>
            <person name="Wiebenga A."/>
            <person name="Kun R.S."/>
            <person name="Lubbers R.J."/>
            <person name="Makela M.R."/>
            <person name="Barry K."/>
            <person name="Chovatia M."/>
            <person name="Clum A."/>
            <person name="Daum C."/>
            <person name="Haridas S."/>
            <person name="He G."/>
            <person name="LaButti K."/>
            <person name="Lipzen A."/>
            <person name="Mondo S."/>
            <person name="Riley R."/>
            <person name="Salamov A."/>
            <person name="Simmons B.A."/>
            <person name="Magnuson J.K."/>
            <person name="Henrissat B."/>
            <person name="Mortensen U.H."/>
            <person name="Larsen T.O."/>
            <person name="Devries R.P."/>
            <person name="Grigoriev I.V."/>
            <person name="Machida M."/>
            <person name="Baker S.E."/>
            <person name="Andersen M.R."/>
        </authorList>
    </citation>
    <scope>NUCLEOTIDE SEQUENCE [LARGE SCALE GENOMIC DNA]</scope>
    <source>
        <strain evidence="5 6">CBS 763.97</strain>
    </source>
</reference>
<dbReference type="EMBL" id="ML737729">
    <property type="protein sequence ID" value="KAE8361597.1"/>
    <property type="molecule type" value="Genomic_DNA"/>
</dbReference>
<dbReference type="RefSeq" id="XP_031924678.1">
    <property type="nucleotide sequence ID" value="XM_032067952.1"/>
</dbReference>
<dbReference type="InterPro" id="IPR039135">
    <property type="entry name" value="NAT9-like"/>
</dbReference>
<proteinExistence type="inferred from homology"/>
<sequence>MLLNAKAAISTSTVLLVPYSKWHVPRYHEWMKDEEIQEATASEPLSLEEEYAMQESWRQDPDKLTFIVCQPSPTGTGGSPLRDEDDSSERMIGDVNLFLRVDDGEEGNAEPQIIGEIELMIAEKSNQRKGYGKATLLAFLRYIADHEAEILEEFVRGDPAAAKALGEEAGVSSSGWRFSCLSVKIGQGNGRSLGLFEGAGFRKVSEEANYFGEFELRRMDLSRKTVDQGLERAGVEGYVELEYSKSASV</sequence>
<dbReference type="PANTHER" id="PTHR13256:SF16">
    <property type="entry name" value="ALPHA_BETA-TUBULIN-N-ACETYLTRANSFERASE 9"/>
    <property type="match status" value="1"/>
</dbReference>
<dbReference type="SUPFAM" id="SSF55729">
    <property type="entry name" value="Acyl-CoA N-acyltransferases (Nat)"/>
    <property type="match status" value="1"/>
</dbReference>
<evidence type="ECO:0000259" key="4">
    <source>
        <dbReference type="Pfam" id="PF13302"/>
    </source>
</evidence>